<dbReference type="EMBL" id="JH767577">
    <property type="protein sequence ID" value="EON65919.1"/>
    <property type="molecule type" value="Genomic_DNA"/>
</dbReference>
<keyword evidence="2" id="KW-1185">Reference proteome</keyword>
<dbReference type="GeneID" id="19902472"/>
<name>R7YVS9_CONA1</name>
<dbReference type="OrthoDB" id="3966288at2759"/>
<accession>R7YVS9</accession>
<proteinExistence type="predicted"/>
<dbReference type="AlphaFoldDB" id="R7YVS9"/>
<organism evidence="1 2">
    <name type="scientific">Coniosporium apollinis (strain CBS 100218)</name>
    <name type="common">Rock-inhabiting black yeast</name>
    <dbReference type="NCBI Taxonomy" id="1168221"/>
    <lineage>
        <taxon>Eukaryota</taxon>
        <taxon>Fungi</taxon>
        <taxon>Dikarya</taxon>
        <taxon>Ascomycota</taxon>
        <taxon>Pezizomycotina</taxon>
        <taxon>Dothideomycetes</taxon>
        <taxon>Dothideomycetes incertae sedis</taxon>
        <taxon>Coniosporium</taxon>
    </lineage>
</organism>
<dbReference type="HOGENOM" id="CLU_1045902_0_0_1"/>
<dbReference type="RefSeq" id="XP_007781236.1">
    <property type="nucleotide sequence ID" value="XM_007783046.1"/>
</dbReference>
<evidence type="ECO:0000313" key="2">
    <source>
        <dbReference type="Proteomes" id="UP000016924"/>
    </source>
</evidence>
<reference evidence="2" key="1">
    <citation type="submission" date="2012-06" db="EMBL/GenBank/DDBJ databases">
        <title>The genome sequence of Coniosporium apollinis CBS 100218.</title>
        <authorList>
            <consortium name="The Broad Institute Genome Sequencing Platform"/>
            <person name="Cuomo C."/>
            <person name="Gorbushina A."/>
            <person name="Noack S."/>
            <person name="Walker B."/>
            <person name="Young S.K."/>
            <person name="Zeng Q."/>
            <person name="Gargeya S."/>
            <person name="Fitzgerald M."/>
            <person name="Haas B."/>
            <person name="Abouelleil A."/>
            <person name="Alvarado L."/>
            <person name="Arachchi H.M."/>
            <person name="Berlin A.M."/>
            <person name="Chapman S.B."/>
            <person name="Goldberg J."/>
            <person name="Griggs A."/>
            <person name="Gujja S."/>
            <person name="Hansen M."/>
            <person name="Howarth C."/>
            <person name="Imamovic A."/>
            <person name="Larimer J."/>
            <person name="McCowan C."/>
            <person name="Montmayeur A."/>
            <person name="Murphy C."/>
            <person name="Neiman D."/>
            <person name="Pearson M."/>
            <person name="Priest M."/>
            <person name="Roberts A."/>
            <person name="Saif S."/>
            <person name="Shea T."/>
            <person name="Sisk P."/>
            <person name="Sykes S."/>
            <person name="Wortman J."/>
            <person name="Nusbaum C."/>
            <person name="Birren B."/>
        </authorList>
    </citation>
    <scope>NUCLEOTIDE SEQUENCE [LARGE SCALE GENOMIC DNA]</scope>
    <source>
        <strain evidence="2">CBS 100218</strain>
    </source>
</reference>
<protein>
    <submittedName>
        <fullName evidence="1">Uncharacterized protein</fullName>
    </submittedName>
</protein>
<dbReference type="Proteomes" id="UP000016924">
    <property type="component" value="Unassembled WGS sequence"/>
</dbReference>
<sequence length="266" mass="30384">MLSCRIVRLAFSAVSLIRTGHVELRRQPRSQRFGHTVDKSLESADQGAEDDDQILKNQYGTNHRKKIYQCHFVERTLSLNISTPSELYAEQDGYLRTSHSPERYAKPRLEIEQTVKSHNRLLIGTVTSIRGLPNGRQEDQSTIGDLNAKRGKNSQTTHLPITIDFQLQSILPIFRIKVQDRSRYEEALLVDPDDCEHVLFWWPGGDGSGVVRLDTKLQLLKAGQRVEKSLQKFVDYGGDEMLRLVDLHVAAYTMTEVFVPSHEDQD</sequence>
<gene>
    <name evidence="1" type="ORF">W97_05161</name>
</gene>
<evidence type="ECO:0000313" key="1">
    <source>
        <dbReference type="EMBL" id="EON65919.1"/>
    </source>
</evidence>